<reference evidence="7" key="2">
    <citation type="submission" date="2020-09" db="EMBL/GenBank/DDBJ databases">
        <authorList>
            <person name="Sun Q."/>
            <person name="Zhou Y."/>
        </authorList>
    </citation>
    <scope>NUCLEOTIDE SEQUENCE</scope>
    <source>
        <strain evidence="7">CGMCC 1.12785</strain>
    </source>
</reference>
<reference evidence="7" key="1">
    <citation type="journal article" date="2014" name="Int. J. Syst. Evol. Microbiol.">
        <title>Complete genome sequence of Corynebacterium casei LMG S-19264T (=DSM 44701T), isolated from a smear-ripened cheese.</title>
        <authorList>
            <consortium name="US DOE Joint Genome Institute (JGI-PGF)"/>
            <person name="Walter F."/>
            <person name="Albersmeier A."/>
            <person name="Kalinowski J."/>
            <person name="Ruckert C."/>
        </authorList>
    </citation>
    <scope>NUCLEOTIDE SEQUENCE</scope>
    <source>
        <strain evidence="7">CGMCC 1.12785</strain>
    </source>
</reference>
<dbReference type="InterPro" id="IPR004561">
    <property type="entry name" value="IsoChor_synthase"/>
</dbReference>
<dbReference type="PANTHER" id="PTHR42839:SF2">
    <property type="entry name" value="ISOCHORISMATE SYNTHASE ENTC"/>
    <property type="match status" value="1"/>
</dbReference>
<dbReference type="Gene3D" id="3.60.120.10">
    <property type="entry name" value="Anthranilate synthase"/>
    <property type="match status" value="1"/>
</dbReference>
<evidence type="ECO:0000256" key="5">
    <source>
        <dbReference type="ARBA" id="ARBA00041564"/>
    </source>
</evidence>
<dbReference type="SUPFAM" id="SSF56322">
    <property type="entry name" value="ADC synthase"/>
    <property type="match status" value="1"/>
</dbReference>
<name>A0A8J2XK34_9MICO</name>
<proteinExistence type="inferred from homology"/>
<evidence type="ECO:0000256" key="2">
    <source>
        <dbReference type="ARBA" id="ARBA00005297"/>
    </source>
</evidence>
<protein>
    <recommendedName>
        <fullName evidence="3">isochorismate synthase</fullName>
        <ecNumber evidence="3">5.4.4.2</ecNumber>
    </recommendedName>
    <alternativeName>
        <fullName evidence="5">Isochorismate mutase</fullName>
    </alternativeName>
</protein>
<dbReference type="InterPro" id="IPR005801">
    <property type="entry name" value="ADC_synthase"/>
</dbReference>
<dbReference type="EMBL" id="BMFY01000004">
    <property type="protein sequence ID" value="GGA11220.1"/>
    <property type="molecule type" value="Genomic_DNA"/>
</dbReference>
<dbReference type="AlphaFoldDB" id="A0A8J2XK34"/>
<evidence type="ECO:0000259" key="6">
    <source>
        <dbReference type="Pfam" id="PF00425"/>
    </source>
</evidence>
<comment type="caution">
    <text evidence="7">The sequence shown here is derived from an EMBL/GenBank/DDBJ whole genome shotgun (WGS) entry which is preliminary data.</text>
</comment>
<dbReference type="EC" id="5.4.4.2" evidence="3"/>
<comment type="similarity">
    <text evidence="2">Belongs to the isochorismate synthase family.</text>
</comment>
<keyword evidence="8" id="KW-1185">Reference proteome</keyword>
<organism evidence="7 8">
    <name type="scientific">Sediminivirga luteola</name>
    <dbReference type="NCBI Taxonomy" id="1774748"/>
    <lineage>
        <taxon>Bacteria</taxon>
        <taxon>Bacillati</taxon>
        <taxon>Actinomycetota</taxon>
        <taxon>Actinomycetes</taxon>
        <taxon>Micrococcales</taxon>
        <taxon>Brevibacteriaceae</taxon>
        <taxon>Sediminivirga</taxon>
    </lineage>
</organism>
<evidence type="ECO:0000256" key="1">
    <source>
        <dbReference type="ARBA" id="ARBA00000799"/>
    </source>
</evidence>
<comment type="catalytic activity">
    <reaction evidence="1">
        <text>chorismate = isochorismate</text>
        <dbReference type="Rhea" id="RHEA:18985"/>
        <dbReference type="ChEBI" id="CHEBI:29748"/>
        <dbReference type="ChEBI" id="CHEBI:29780"/>
        <dbReference type="EC" id="5.4.4.2"/>
    </reaction>
</comment>
<dbReference type="GO" id="GO:0009697">
    <property type="term" value="P:salicylic acid biosynthetic process"/>
    <property type="evidence" value="ECO:0007669"/>
    <property type="project" value="TreeGrafter"/>
</dbReference>
<evidence type="ECO:0000256" key="3">
    <source>
        <dbReference type="ARBA" id="ARBA00012824"/>
    </source>
</evidence>
<dbReference type="RefSeq" id="WP_229744963.1">
    <property type="nucleotide sequence ID" value="NZ_BMFY01000004.1"/>
</dbReference>
<dbReference type="GO" id="GO:0008909">
    <property type="term" value="F:isochorismate synthase activity"/>
    <property type="evidence" value="ECO:0007669"/>
    <property type="project" value="UniProtKB-EC"/>
</dbReference>
<feature type="domain" description="Chorismate-utilising enzyme C-terminal" evidence="6">
    <location>
        <begin position="182"/>
        <end position="435"/>
    </location>
</feature>
<evidence type="ECO:0000313" key="8">
    <source>
        <dbReference type="Proteomes" id="UP000616114"/>
    </source>
</evidence>
<evidence type="ECO:0000313" key="7">
    <source>
        <dbReference type="EMBL" id="GGA11220.1"/>
    </source>
</evidence>
<gene>
    <name evidence="7" type="ORF">GCM10011333_12580</name>
</gene>
<dbReference type="InterPro" id="IPR015890">
    <property type="entry name" value="Chorismate_C"/>
</dbReference>
<evidence type="ECO:0000256" key="4">
    <source>
        <dbReference type="ARBA" id="ARBA00023235"/>
    </source>
</evidence>
<sequence>MNATSAETGHPARTLLSRTRFIDGISEEVASPFGDDLPTSAQEFLRLLPADGFSCWVRENSGLVGWGELARLTARGPGRFRELQRQWDALLAGAEVTDAVRMEGSGPLAFGSIAFAATSAAESVLVVPRVVLGRRDGRVWMTTMRFAGEPEEASTLPRLRPTPIRPPVSASIREGRLGADAWGALVDQIAPRLGRPGAPDKVVLARDLLVHDEQPFDIRYLLGHLHASYPSCWTFLVDRLLGATPELLVSVSDGAVTSRVLAGTYRSSGDRGRDLHEAKELFTQAKDSDEHRHAVDSLVEALAPLTATLDVDPQPFLLELANVIHLATDAHGRLRAGSDGAVPTALEVAEAVHPTAALGGTPRGAAMEWIERHEEMDRGRYGGPVGWIDARGGGQWGIALRCGELLDESTARVFAGAGIMPQSRGEIEVAETAAKFAPMLGALGAR</sequence>
<dbReference type="Pfam" id="PF00425">
    <property type="entry name" value="Chorismate_bind"/>
    <property type="match status" value="1"/>
</dbReference>
<accession>A0A8J2XK34</accession>
<dbReference type="Proteomes" id="UP000616114">
    <property type="component" value="Unassembled WGS sequence"/>
</dbReference>
<dbReference type="NCBIfam" id="TIGR00543">
    <property type="entry name" value="isochor_syn"/>
    <property type="match status" value="1"/>
</dbReference>
<keyword evidence="4" id="KW-0413">Isomerase</keyword>
<dbReference type="PANTHER" id="PTHR42839">
    <property type="entry name" value="ISOCHORISMATE SYNTHASE ENTC"/>
    <property type="match status" value="1"/>
</dbReference>